<sequence>MIAGNHRASPQWDPLQPTWWVARRRKTRHKGYHRRSSRRRPRGREDEYKIPCGGSGHAKTAAPVSASNDRELEMGTDSPPARRMDYWLPRENSPEIKKNMEGGDDSFLTTRCREVQTYNF</sequence>
<name>A0AAV2EBX0_9ROSI</name>
<feature type="region of interest" description="Disordered" evidence="1">
    <location>
        <begin position="1"/>
        <end position="106"/>
    </location>
</feature>
<dbReference type="EMBL" id="OZ034817">
    <property type="protein sequence ID" value="CAL1383277.1"/>
    <property type="molecule type" value="Genomic_DNA"/>
</dbReference>
<proteinExistence type="predicted"/>
<dbReference type="Proteomes" id="UP001497516">
    <property type="component" value="Chromosome 4"/>
</dbReference>
<organism evidence="2 3">
    <name type="scientific">Linum trigynum</name>
    <dbReference type="NCBI Taxonomy" id="586398"/>
    <lineage>
        <taxon>Eukaryota</taxon>
        <taxon>Viridiplantae</taxon>
        <taxon>Streptophyta</taxon>
        <taxon>Embryophyta</taxon>
        <taxon>Tracheophyta</taxon>
        <taxon>Spermatophyta</taxon>
        <taxon>Magnoliopsida</taxon>
        <taxon>eudicotyledons</taxon>
        <taxon>Gunneridae</taxon>
        <taxon>Pentapetalae</taxon>
        <taxon>rosids</taxon>
        <taxon>fabids</taxon>
        <taxon>Malpighiales</taxon>
        <taxon>Linaceae</taxon>
        <taxon>Linum</taxon>
    </lineage>
</organism>
<gene>
    <name evidence="2" type="ORF">LTRI10_LOCUS24561</name>
</gene>
<keyword evidence="3" id="KW-1185">Reference proteome</keyword>
<accession>A0AAV2EBX0</accession>
<evidence type="ECO:0000256" key="1">
    <source>
        <dbReference type="SAM" id="MobiDB-lite"/>
    </source>
</evidence>
<protein>
    <submittedName>
        <fullName evidence="2">Uncharacterized protein</fullName>
    </submittedName>
</protein>
<feature type="compositionally biased region" description="Basic residues" evidence="1">
    <location>
        <begin position="22"/>
        <end position="42"/>
    </location>
</feature>
<evidence type="ECO:0000313" key="2">
    <source>
        <dbReference type="EMBL" id="CAL1383277.1"/>
    </source>
</evidence>
<reference evidence="2 3" key="1">
    <citation type="submission" date="2024-04" db="EMBL/GenBank/DDBJ databases">
        <authorList>
            <person name="Fracassetti M."/>
        </authorList>
    </citation>
    <scope>NUCLEOTIDE SEQUENCE [LARGE SCALE GENOMIC DNA]</scope>
</reference>
<dbReference type="AlphaFoldDB" id="A0AAV2EBX0"/>
<feature type="compositionally biased region" description="Basic and acidic residues" evidence="1">
    <location>
        <begin position="92"/>
        <end position="101"/>
    </location>
</feature>
<evidence type="ECO:0000313" key="3">
    <source>
        <dbReference type="Proteomes" id="UP001497516"/>
    </source>
</evidence>